<dbReference type="InterPro" id="IPR002778">
    <property type="entry name" value="Signal_recog_particle_SRP19"/>
</dbReference>
<evidence type="ECO:0000256" key="1">
    <source>
        <dbReference type="ARBA" id="ARBA00004496"/>
    </source>
</evidence>
<dbReference type="InterPro" id="IPR036521">
    <property type="entry name" value="SRP19-like_sf"/>
</dbReference>
<keyword evidence="3" id="KW-0733">Signal recognition particle</keyword>
<feature type="compositionally biased region" description="Gly residues" evidence="5">
    <location>
        <begin position="274"/>
        <end position="295"/>
    </location>
</feature>
<dbReference type="Gene3D" id="3.30.56.30">
    <property type="entry name" value="Signal recognition particle, SRP19-like subunit"/>
    <property type="match status" value="1"/>
</dbReference>
<evidence type="ECO:0000313" key="7">
    <source>
        <dbReference type="Proteomes" id="UP000054166"/>
    </source>
</evidence>
<feature type="region of interest" description="Disordered" evidence="5">
    <location>
        <begin position="274"/>
        <end position="306"/>
    </location>
</feature>
<sequence>MSRRTAIVEDFDDDTDLPLPSRPLRNTGTKGPLLQEIDSDEDDDLETGNEPTAGPATTPQFQPKSPPRGQRETQAPSIDELYPGHKWTCLYPIYIDAKRPYGTGSRRISREKSVWWPLSQDIADATHRLQLNTIHEANKMHPKDWDNPGRVRVEWKRNGKLMNPAIKSKKQLLETISFQIQRLKPDNIPKPPFNTTPPHTNIAPTPTSKSAKAKTKTPTPASALKTKIQGRRRLPVPPTPHPPLANRVSSYSPALVSGVLIDAVKAGMNATEAGGAGGPAGPGAGPGSPGGAGMGKGKRKVVRVRG</sequence>
<gene>
    <name evidence="6" type="ORF">PILCRDRAFT_805152</name>
</gene>
<keyword evidence="2" id="KW-0963">Cytoplasm</keyword>
<dbReference type="HOGENOM" id="CLU_052871_0_0_1"/>
<dbReference type="AlphaFoldDB" id="A0A0C3EU51"/>
<protein>
    <recommendedName>
        <fullName evidence="8">Signal recognition particle SRP19 subunit</fullName>
    </recommendedName>
</protein>
<dbReference type="STRING" id="765440.A0A0C3EU51"/>
<evidence type="ECO:0008006" key="8">
    <source>
        <dbReference type="Google" id="ProtNLM"/>
    </source>
</evidence>
<dbReference type="PANTHER" id="PTHR17453">
    <property type="entry name" value="SIGNAL RECOGNITION PARTICLE 19 KD PROTEIN"/>
    <property type="match status" value="1"/>
</dbReference>
<dbReference type="Proteomes" id="UP000054166">
    <property type="component" value="Unassembled WGS sequence"/>
</dbReference>
<keyword evidence="4" id="KW-0687">Ribonucleoprotein</keyword>
<feature type="compositionally biased region" description="Acidic residues" evidence="5">
    <location>
        <begin position="37"/>
        <end position="47"/>
    </location>
</feature>
<accession>A0A0C3EU51</accession>
<dbReference type="GO" id="GO:0008312">
    <property type="term" value="F:7S RNA binding"/>
    <property type="evidence" value="ECO:0007669"/>
    <property type="project" value="InterPro"/>
</dbReference>
<dbReference type="SUPFAM" id="SSF69695">
    <property type="entry name" value="SRP19"/>
    <property type="match status" value="1"/>
</dbReference>
<comment type="subcellular location">
    <subcellularLocation>
        <location evidence="1">Cytoplasm</location>
    </subcellularLocation>
</comment>
<feature type="compositionally biased region" description="Low complexity" evidence="5">
    <location>
        <begin position="203"/>
        <end position="224"/>
    </location>
</feature>
<dbReference type="OrthoDB" id="2190947at2759"/>
<dbReference type="InParanoid" id="A0A0C3EU51"/>
<evidence type="ECO:0000256" key="5">
    <source>
        <dbReference type="SAM" id="MobiDB-lite"/>
    </source>
</evidence>
<evidence type="ECO:0000313" key="6">
    <source>
        <dbReference type="EMBL" id="KIM71351.1"/>
    </source>
</evidence>
<dbReference type="GO" id="GO:0006617">
    <property type="term" value="P:SRP-dependent cotranslational protein targeting to membrane, signal sequence recognition"/>
    <property type="evidence" value="ECO:0007669"/>
    <property type="project" value="TreeGrafter"/>
</dbReference>
<feature type="compositionally biased region" description="Basic residues" evidence="5">
    <location>
        <begin position="296"/>
        <end position="306"/>
    </location>
</feature>
<keyword evidence="7" id="KW-1185">Reference proteome</keyword>
<dbReference type="GO" id="GO:0005786">
    <property type="term" value="C:signal recognition particle, endoplasmic reticulum targeting"/>
    <property type="evidence" value="ECO:0007669"/>
    <property type="project" value="UniProtKB-KW"/>
</dbReference>
<organism evidence="6 7">
    <name type="scientific">Piloderma croceum (strain F 1598)</name>
    <dbReference type="NCBI Taxonomy" id="765440"/>
    <lineage>
        <taxon>Eukaryota</taxon>
        <taxon>Fungi</taxon>
        <taxon>Dikarya</taxon>
        <taxon>Basidiomycota</taxon>
        <taxon>Agaricomycotina</taxon>
        <taxon>Agaricomycetes</taxon>
        <taxon>Agaricomycetidae</taxon>
        <taxon>Atheliales</taxon>
        <taxon>Atheliaceae</taxon>
        <taxon>Piloderma</taxon>
    </lineage>
</organism>
<evidence type="ECO:0000256" key="4">
    <source>
        <dbReference type="ARBA" id="ARBA00023274"/>
    </source>
</evidence>
<proteinExistence type="predicted"/>
<reference evidence="7" key="2">
    <citation type="submission" date="2015-01" db="EMBL/GenBank/DDBJ databases">
        <title>Evolutionary Origins and Diversification of the Mycorrhizal Mutualists.</title>
        <authorList>
            <consortium name="DOE Joint Genome Institute"/>
            <consortium name="Mycorrhizal Genomics Consortium"/>
            <person name="Kohler A."/>
            <person name="Kuo A."/>
            <person name="Nagy L.G."/>
            <person name="Floudas D."/>
            <person name="Copeland A."/>
            <person name="Barry K.W."/>
            <person name="Cichocki N."/>
            <person name="Veneault-Fourrey C."/>
            <person name="LaButti K."/>
            <person name="Lindquist E.A."/>
            <person name="Lipzen A."/>
            <person name="Lundell T."/>
            <person name="Morin E."/>
            <person name="Murat C."/>
            <person name="Riley R."/>
            <person name="Ohm R."/>
            <person name="Sun H."/>
            <person name="Tunlid A."/>
            <person name="Henrissat B."/>
            <person name="Grigoriev I.V."/>
            <person name="Hibbett D.S."/>
            <person name="Martin F."/>
        </authorList>
    </citation>
    <scope>NUCLEOTIDE SEQUENCE [LARGE SCALE GENOMIC DNA]</scope>
    <source>
        <strain evidence="7">F 1598</strain>
    </source>
</reference>
<name>A0A0C3EU51_PILCF</name>
<evidence type="ECO:0000256" key="2">
    <source>
        <dbReference type="ARBA" id="ARBA00022490"/>
    </source>
</evidence>
<evidence type="ECO:0000256" key="3">
    <source>
        <dbReference type="ARBA" id="ARBA00023135"/>
    </source>
</evidence>
<feature type="region of interest" description="Disordered" evidence="5">
    <location>
        <begin position="1"/>
        <end position="79"/>
    </location>
</feature>
<dbReference type="Pfam" id="PF01922">
    <property type="entry name" value="SRP19"/>
    <property type="match status" value="1"/>
</dbReference>
<reference evidence="6 7" key="1">
    <citation type="submission" date="2014-04" db="EMBL/GenBank/DDBJ databases">
        <authorList>
            <consortium name="DOE Joint Genome Institute"/>
            <person name="Kuo A."/>
            <person name="Tarkka M."/>
            <person name="Buscot F."/>
            <person name="Kohler A."/>
            <person name="Nagy L.G."/>
            <person name="Floudas D."/>
            <person name="Copeland A."/>
            <person name="Barry K.W."/>
            <person name="Cichocki N."/>
            <person name="Veneault-Fourrey C."/>
            <person name="LaButti K."/>
            <person name="Lindquist E.A."/>
            <person name="Lipzen A."/>
            <person name="Lundell T."/>
            <person name="Morin E."/>
            <person name="Murat C."/>
            <person name="Sun H."/>
            <person name="Tunlid A."/>
            <person name="Henrissat B."/>
            <person name="Grigoriev I.V."/>
            <person name="Hibbett D.S."/>
            <person name="Martin F."/>
            <person name="Nordberg H.P."/>
            <person name="Cantor M.N."/>
            <person name="Hua S.X."/>
        </authorList>
    </citation>
    <scope>NUCLEOTIDE SEQUENCE [LARGE SCALE GENOMIC DNA]</scope>
    <source>
        <strain evidence="6 7">F 1598</strain>
    </source>
</reference>
<dbReference type="PANTHER" id="PTHR17453:SF0">
    <property type="entry name" value="SIGNAL RECOGNITION PARTICLE 19 KDA PROTEIN"/>
    <property type="match status" value="1"/>
</dbReference>
<feature type="region of interest" description="Disordered" evidence="5">
    <location>
        <begin position="184"/>
        <end position="224"/>
    </location>
</feature>
<dbReference type="EMBL" id="KN833349">
    <property type="protein sequence ID" value="KIM71351.1"/>
    <property type="molecule type" value="Genomic_DNA"/>
</dbReference>